<evidence type="ECO:0000313" key="2">
    <source>
        <dbReference type="EMBL" id="MCI16348.1"/>
    </source>
</evidence>
<organism evidence="2 3">
    <name type="scientific">Trifolium medium</name>
    <dbReference type="NCBI Taxonomy" id="97028"/>
    <lineage>
        <taxon>Eukaryota</taxon>
        <taxon>Viridiplantae</taxon>
        <taxon>Streptophyta</taxon>
        <taxon>Embryophyta</taxon>
        <taxon>Tracheophyta</taxon>
        <taxon>Spermatophyta</taxon>
        <taxon>Magnoliopsida</taxon>
        <taxon>eudicotyledons</taxon>
        <taxon>Gunneridae</taxon>
        <taxon>Pentapetalae</taxon>
        <taxon>rosids</taxon>
        <taxon>fabids</taxon>
        <taxon>Fabales</taxon>
        <taxon>Fabaceae</taxon>
        <taxon>Papilionoideae</taxon>
        <taxon>50 kb inversion clade</taxon>
        <taxon>NPAAA clade</taxon>
        <taxon>Hologalegina</taxon>
        <taxon>IRL clade</taxon>
        <taxon>Trifolieae</taxon>
        <taxon>Trifolium</taxon>
    </lineage>
</organism>
<protein>
    <submittedName>
        <fullName evidence="2">Uncharacterized protein</fullName>
    </submittedName>
</protein>
<proteinExistence type="predicted"/>
<dbReference type="Proteomes" id="UP000265520">
    <property type="component" value="Unassembled WGS sequence"/>
</dbReference>
<accession>A0A392PW71</accession>
<reference evidence="2 3" key="1">
    <citation type="journal article" date="2018" name="Front. Plant Sci.">
        <title>Red Clover (Trifolium pratense) and Zigzag Clover (T. medium) - A Picture of Genomic Similarities and Differences.</title>
        <authorList>
            <person name="Dluhosova J."/>
            <person name="Istvanek J."/>
            <person name="Nedelnik J."/>
            <person name="Repkova J."/>
        </authorList>
    </citation>
    <scope>NUCLEOTIDE SEQUENCE [LARGE SCALE GENOMIC DNA]</scope>
    <source>
        <strain evidence="3">cv. 10/8</strain>
        <tissue evidence="2">Leaf</tissue>
    </source>
</reference>
<evidence type="ECO:0000256" key="1">
    <source>
        <dbReference type="SAM" id="MobiDB-lite"/>
    </source>
</evidence>
<comment type="caution">
    <text evidence="2">The sequence shown here is derived from an EMBL/GenBank/DDBJ whole genome shotgun (WGS) entry which is preliminary data.</text>
</comment>
<feature type="non-terminal residue" evidence="2">
    <location>
        <position position="1"/>
    </location>
</feature>
<evidence type="ECO:0000313" key="3">
    <source>
        <dbReference type="Proteomes" id="UP000265520"/>
    </source>
</evidence>
<feature type="region of interest" description="Disordered" evidence="1">
    <location>
        <begin position="1"/>
        <end position="37"/>
    </location>
</feature>
<keyword evidence="3" id="KW-1185">Reference proteome</keyword>
<sequence>AVGEGADGVTQQRTMCESGDPSLNHRRSRAKNRQTGPVITPLSCLNFIAGSGNSDVLETPNADSQGDRAKVLEAAKLLNIQKQVGLSFDVVEGETIKQLIEQEECDRAKKMDWEQRTVQ</sequence>
<name>A0A392PW71_9FABA</name>
<dbReference type="AlphaFoldDB" id="A0A392PW71"/>
<dbReference type="EMBL" id="LXQA010100446">
    <property type="protein sequence ID" value="MCI16348.1"/>
    <property type="molecule type" value="Genomic_DNA"/>
</dbReference>